<evidence type="ECO:0000256" key="1">
    <source>
        <dbReference type="SAM" id="MobiDB-lite"/>
    </source>
</evidence>
<dbReference type="InterPro" id="IPR056719">
    <property type="entry name" value="DUF7817"/>
</dbReference>
<dbReference type="Pfam" id="PF02845">
    <property type="entry name" value="CUE"/>
    <property type="match status" value="1"/>
</dbReference>
<dbReference type="SUPFAM" id="SSF46934">
    <property type="entry name" value="UBA-like"/>
    <property type="match status" value="1"/>
</dbReference>
<dbReference type="Pfam" id="PF13671">
    <property type="entry name" value="AAA_33"/>
    <property type="match status" value="1"/>
</dbReference>
<dbReference type="SUPFAM" id="SSF160443">
    <property type="entry name" value="SMR domain-like"/>
    <property type="match status" value="1"/>
</dbReference>
<dbReference type="GO" id="GO:0043130">
    <property type="term" value="F:ubiquitin binding"/>
    <property type="evidence" value="ECO:0007669"/>
    <property type="project" value="InterPro"/>
</dbReference>
<reference evidence="4" key="1">
    <citation type="journal article" date="2022" name="bioRxiv">
        <title>Sequencing and chromosome-scale assembly of the giantPleurodeles waltlgenome.</title>
        <authorList>
            <person name="Brown T."/>
            <person name="Elewa A."/>
            <person name="Iarovenko S."/>
            <person name="Subramanian E."/>
            <person name="Araus A.J."/>
            <person name="Petzold A."/>
            <person name="Susuki M."/>
            <person name="Suzuki K.-i.T."/>
            <person name="Hayashi T."/>
            <person name="Toyoda A."/>
            <person name="Oliveira C."/>
            <person name="Osipova E."/>
            <person name="Leigh N.D."/>
            <person name="Simon A."/>
            <person name="Yun M.H."/>
        </authorList>
    </citation>
    <scope>NUCLEOTIDE SEQUENCE</scope>
    <source>
        <strain evidence="4">20211129_DDA</strain>
        <tissue evidence="4">Liver</tissue>
    </source>
</reference>
<dbReference type="InterPro" id="IPR056718">
    <property type="entry name" value="DUF7816"/>
</dbReference>
<name>A0AAV7WLC3_PLEWA</name>
<evidence type="ECO:0000313" key="4">
    <source>
        <dbReference type="EMBL" id="KAJ1214790.1"/>
    </source>
</evidence>
<dbReference type="GO" id="GO:0005634">
    <property type="term" value="C:nucleus"/>
    <property type="evidence" value="ECO:0007669"/>
    <property type="project" value="TreeGrafter"/>
</dbReference>
<proteinExistence type="predicted"/>
<dbReference type="CDD" id="cd14365">
    <property type="entry name" value="CUE_N4BP2"/>
    <property type="match status" value="1"/>
</dbReference>
<dbReference type="Pfam" id="PF25124">
    <property type="entry name" value="DUF7816"/>
    <property type="match status" value="1"/>
</dbReference>
<evidence type="ECO:0000259" key="2">
    <source>
        <dbReference type="PROSITE" id="PS50828"/>
    </source>
</evidence>
<feature type="compositionally biased region" description="Basic and acidic residues" evidence="1">
    <location>
        <begin position="639"/>
        <end position="649"/>
    </location>
</feature>
<comment type="caution">
    <text evidence="4">The sequence shown here is derived from an EMBL/GenBank/DDBJ whole genome shotgun (WGS) entry which is preliminary data.</text>
</comment>
<dbReference type="Pfam" id="PF08590">
    <property type="entry name" value="DUF1771"/>
    <property type="match status" value="1"/>
</dbReference>
<dbReference type="Gene3D" id="3.40.50.300">
    <property type="entry name" value="P-loop containing nucleotide triphosphate hydrolases"/>
    <property type="match status" value="1"/>
</dbReference>
<dbReference type="Gene3D" id="1.10.8.10">
    <property type="entry name" value="DNA helicase RuvA subunit, C-terminal domain"/>
    <property type="match status" value="1"/>
</dbReference>
<evidence type="ECO:0000259" key="3">
    <source>
        <dbReference type="PROSITE" id="PS51140"/>
    </source>
</evidence>
<dbReference type="Pfam" id="PF01713">
    <property type="entry name" value="Smr"/>
    <property type="match status" value="1"/>
</dbReference>
<dbReference type="InterPro" id="IPR056720">
    <property type="entry name" value="DUF7818"/>
</dbReference>
<dbReference type="InterPro" id="IPR003892">
    <property type="entry name" value="CUE"/>
</dbReference>
<dbReference type="Pfam" id="PF25126">
    <property type="entry name" value="DUF7818"/>
    <property type="match status" value="1"/>
</dbReference>
<dbReference type="CDD" id="cd14279">
    <property type="entry name" value="CUE"/>
    <property type="match status" value="2"/>
</dbReference>
<dbReference type="PANTHER" id="PTHR46535:SF1">
    <property type="entry name" value="NEDD4-BINDING PROTEIN 2"/>
    <property type="match status" value="1"/>
</dbReference>
<dbReference type="GO" id="GO:0004519">
    <property type="term" value="F:endonuclease activity"/>
    <property type="evidence" value="ECO:0007669"/>
    <property type="project" value="TreeGrafter"/>
</dbReference>
<dbReference type="PROSITE" id="PS51140">
    <property type="entry name" value="CUE"/>
    <property type="match status" value="1"/>
</dbReference>
<organism evidence="4 5">
    <name type="scientific">Pleurodeles waltl</name>
    <name type="common">Iberian ribbed newt</name>
    <dbReference type="NCBI Taxonomy" id="8319"/>
    <lineage>
        <taxon>Eukaryota</taxon>
        <taxon>Metazoa</taxon>
        <taxon>Chordata</taxon>
        <taxon>Craniata</taxon>
        <taxon>Vertebrata</taxon>
        <taxon>Euteleostomi</taxon>
        <taxon>Amphibia</taxon>
        <taxon>Batrachia</taxon>
        <taxon>Caudata</taxon>
        <taxon>Salamandroidea</taxon>
        <taxon>Salamandridae</taxon>
        <taxon>Pleurodelinae</taxon>
        <taxon>Pleurodeles</taxon>
    </lineage>
</organism>
<dbReference type="InterPro" id="IPR041801">
    <property type="entry name" value="N4BP2_CUE"/>
</dbReference>
<dbReference type="Gene3D" id="3.30.1370.110">
    <property type="match status" value="1"/>
</dbReference>
<dbReference type="PROSITE" id="PS51257">
    <property type="entry name" value="PROKAR_LIPOPROTEIN"/>
    <property type="match status" value="1"/>
</dbReference>
<dbReference type="SMART" id="SM01162">
    <property type="entry name" value="DUF1771"/>
    <property type="match status" value="1"/>
</dbReference>
<evidence type="ECO:0008006" key="6">
    <source>
        <dbReference type="Google" id="ProtNLM"/>
    </source>
</evidence>
<dbReference type="InterPro" id="IPR036063">
    <property type="entry name" value="Smr_dom_sf"/>
</dbReference>
<dbReference type="InterPro" id="IPR052772">
    <property type="entry name" value="Endo/PolyKinase_Domain-Protein"/>
</dbReference>
<feature type="region of interest" description="Disordered" evidence="1">
    <location>
        <begin position="627"/>
        <end position="649"/>
    </location>
</feature>
<dbReference type="EMBL" id="JANPWB010000001">
    <property type="protein sequence ID" value="KAJ1214790.1"/>
    <property type="molecule type" value="Genomic_DNA"/>
</dbReference>
<feature type="domain" description="Smr" evidence="2">
    <location>
        <begin position="1740"/>
        <end position="1805"/>
    </location>
</feature>
<protein>
    <recommendedName>
        <fullName evidence="6">NEDD4-binding protein 2</fullName>
    </recommendedName>
</protein>
<accession>A0AAV7WLC3</accession>
<gene>
    <name evidence="4" type="ORF">NDU88_002401</name>
</gene>
<dbReference type="PANTHER" id="PTHR46535">
    <property type="entry name" value="NEDD4-BINDING PROTEIN 2"/>
    <property type="match status" value="1"/>
</dbReference>
<keyword evidence="5" id="KW-1185">Reference proteome</keyword>
<sequence>MPRKRTQASISLRLKPLSYQSLATFSACDRKWFPWPTKSLVMFQEASGTREEELISRMSEMFSDLDPGVVYMVLSESDFKVDVAMDYLLELSTTAKGTSTEYCPEGSGFDAIATSLENAKQAHFFEGNNILANEFAHSTGTDPSASMLLTNDFDLLIQNEYEKCSSFSYISPSNSDTERVPESLDCVTDTGKLSGLVSCSVHLNAMQENDNCSNCFSVQPSQNNCASFQPELVKWSVLTDDAPLDTSAFSDELDLNSLVGTLSDNAAGSEPVHLKGFETDNVNMDIGTYSDAASFQEPHCNQTMLPVLNQSLTLEQSDIPFLRHQDDTIFSSNHPNKDDVSVMVLEDFSRTPNSDALQSQNGNSAQVTAWNPLASEFYPSSYHSFITPVAFSPGHWTPALNQRGFERSINGSPEKCLNAWLRKPFTSKVKVQGQQTGSHKIPPLNLSVIPSVNKKKQIVGKVLLLLRGAPGSGKSTLARMLLEQNPGGIVLCTDDYFCKNGQYQYDRNCLEEAHAWNQKKAKESFEKNISPIIIDNTNLHAWEMKPYVAMAVKHKYTVAFREPDTWWKYKPKELERRNIHGVTQEKIRRMLSSYERQVSVNSIMNSSACIKPEKADLDSTFEMDVTAGKTDSQAPASLKEGKDRRVKDRHVPRNGSSLFLENDTCQTAEDLYNPQKDMEKEPGNAIVNSGQAQEESTIYSSSGSSAGQDLSMGRQCVKENEIVDKVVAINSSGCVSSDETAVVNTLPISRKITHSASRPLETSLDIECSTIIPRSLRPELLNFVGDWPVEQSMGQRTQRIKRTTLSKTNCDVLKAVSLPPLESTTQAEGESEGSLIDISAEPLHKETMYTIANQDGREVISVPVLSSDVNDIVIPKFLNNEGDWQATLTLEQNQKLDAQISSFNKNCDFGNMLTSSDLRADVDNQVTSDNTEKQMVTEVSTVQDDETATCENNIQKSSSQNILTCKPALTITKNTSCFSESRDPLLTGNSEGEVSESCRCASSQTEPQEFALVWRLEKKITTVSEFSKVLIGKVDRFQSSDYMTTDAGCQETVPYRVMHDKGTCVEESELIEEDDIENLNDLCRMFRSVSFDVLKDLYERCNKDIGWATNLLLDCGEKLHRDDTGGSDSFDDDQTNLISDVTLLQSSQQGKRESFEENNQTVSKFKLNCEMDTEESSHVKVDQAVFEPQLRLHSDNEGNLQIPEETNQQSKCKQLFNHSIMPIFASTGGEIQEAAPAIKPEEADLVVTQPSGDAVKELYSVHDNLYSIDREVLEQNSAHSSISVDGHMGLQNSDEHEDHPGLEHLEIQRISVMNACSLSNSSYLEKLNLNNTLSTVSVKDEINKYFSKDFEERPFGENPESNPQHHIMESRNVCIERLDEVNKIHFQESRINTQTSKAFSSESINIDCLQLSLPPELAFQLCELFGPVGIGLGSLTVEDCVVHIDLGLAKVIHEKWKESIMERQQQEALSYQLIMEDEQFWPDDGTLPHLPHFTDSKVQGSNASPAPDTVVPQTVCTSAHQDGVSGALPFMDHWNTQTQKVSLRKIMSEEVAFQEREDLKQFSPQHRKDGATIVKEKQLLQMFPNIDQKLLLDIFQESNFSLEQTETFFKYMLEADPVQNVVAPKIVDQRKLVQSCRTANSKEKRTKSKAEEESLCGKSFQDIADPEYADFRTEAFLHRSKQQECFRKAAEAYRRGMKEVATFYAQQGHLHGVKMKEANRLAALQIFNRVNESLLPENVLDLHGLHVDEAIDQMCQILQEKSEEYKRTGGKPYLSVITGRGNHSQGGVARIKPAVIDYLTSHNFR</sequence>
<dbReference type="InterPro" id="IPR002625">
    <property type="entry name" value="Smr_dom"/>
</dbReference>
<dbReference type="Pfam" id="PF25125">
    <property type="entry name" value="DUF7817"/>
    <property type="match status" value="1"/>
</dbReference>
<evidence type="ECO:0000313" key="5">
    <source>
        <dbReference type="Proteomes" id="UP001066276"/>
    </source>
</evidence>
<dbReference type="InterPro" id="IPR009060">
    <property type="entry name" value="UBA-like_sf"/>
</dbReference>
<dbReference type="Proteomes" id="UP001066276">
    <property type="component" value="Chromosome 1_1"/>
</dbReference>
<dbReference type="InterPro" id="IPR027417">
    <property type="entry name" value="P-loop_NTPase"/>
</dbReference>
<dbReference type="PROSITE" id="PS50828">
    <property type="entry name" value="SMR"/>
    <property type="match status" value="1"/>
</dbReference>
<dbReference type="SUPFAM" id="SSF52540">
    <property type="entry name" value="P-loop containing nucleoside triphosphate hydrolases"/>
    <property type="match status" value="1"/>
</dbReference>
<feature type="domain" description="CUE" evidence="3">
    <location>
        <begin position="50"/>
        <end position="93"/>
    </location>
</feature>
<dbReference type="InterPro" id="IPR013899">
    <property type="entry name" value="DUF1771"/>
</dbReference>